<keyword evidence="1" id="KW-0812">Transmembrane</keyword>
<keyword evidence="1" id="KW-1133">Transmembrane helix</keyword>
<dbReference type="EMBL" id="CP152380">
    <property type="protein sequence ID" value="XAF52699.1"/>
    <property type="molecule type" value="Genomic_DNA"/>
</dbReference>
<dbReference type="Proteomes" id="UP001445268">
    <property type="component" value="Chromosome"/>
</dbReference>
<keyword evidence="1" id="KW-0472">Membrane</keyword>
<proteinExistence type="predicted"/>
<name>A0ABZ3DZC9_9GAMM</name>
<feature type="transmembrane region" description="Helical" evidence="1">
    <location>
        <begin position="50"/>
        <end position="69"/>
    </location>
</feature>
<evidence type="ECO:0000256" key="1">
    <source>
        <dbReference type="SAM" id="Phobius"/>
    </source>
</evidence>
<feature type="transmembrane region" description="Helical" evidence="1">
    <location>
        <begin position="330"/>
        <end position="353"/>
    </location>
</feature>
<accession>A0ABZ3DZC9</accession>
<feature type="transmembrane region" description="Helical" evidence="1">
    <location>
        <begin position="142"/>
        <end position="160"/>
    </location>
</feature>
<feature type="transmembrane region" description="Helical" evidence="1">
    <location>
        <begin position="223"/>
        <end position="244"/>
    </location>
</feature>
<feature type="transmembrane region" description="Helical" evidence="1">
    <location>
        <begin position="16"/>
        <end position="38"/>
    </location>
</feature>
<protein>
    <submittedName>
        <fullName evidence="2">Uncharacterized protein</fullName>
    </submittedName>
</protein>
<feature type="transmembrane region" description="Helical" evidence="1">
    <location>
        <begin position="166"/>
        <end position="183"/>
    </location>
</feature>
<evidence type="ECO:0000313" key="2">
    <source>
        <dbReference type="EMBL" id="XAF52699.1"/>
    </source>
</evidence>
<feature type="transmembrane region" description="Helical" evidence="1">
    <location>
        <begin position="195"/>
        <end position="217"/>
    </location>
</feature>
<evidence type="ECO:0000313" key="3">
    <source>
        <dbReference type="Proteomes" id="UP001445268"/>
    </source>
</evidence>
<dbReference type="RefSeq" id="WP_342630746.1">
    <property type="nucleotide sequence ID" value="NZ_CP152380.1"/>
</dbReference>
<organism evidence="2 3">
    <name type="scientific">Marinobacter alkaliphilus</name>
    <dbReference type="NCBI Taxonomy" id="254719"/>
    <lineage>
        <taxon>Bacteria</taxon>
        <taxon>Pseudomonadati</taxon>
        <taxon>Pseudomonadota</taxon>
        <taxon>Gammaproteobacteria</taxon>
        <taxon>Pseudomonadales</taxon>
        <taxon>Marinobacteraceae</taxon>
        <taxon>Marinobacter</taxon>
    </lineage>
</organism>
<feature type="transmembrane region" description="Helical" evidence="1">
    <location>
        <begin position="76"/>
        <end position="98"/>
    </location>
</feature>
<feature type="transmembrane region" description="Helical" evidence="1">
    <location>
        <begin position="360"/>
        <end position="378"/>
    </location>
</feature>
<keyword evidence="3" id="KW-1185">Reference proteome</keyword>
<feature type="transmembrane region" description="Helical" evidence="1">
    <location>
        <begin position="104"/>
        <end position="130"/>
    </location>
</feature>
<feature type="transmembrane region" description="Helical" evidence="1">
    <location>
        <begin position="291"/>
        <end position="310"/>
    </location>
</feature>
<sequence>MINGSFVVRSSSADRLALFFLFLGYVIFSIAFFLENVLGPYSSVFSVESYVLIARVIFIIIGLLCFFVFCRRSFPIARLLVLSFTIFYASLGTLGFVVNSPEEFSVFFAHLSVYVQFAVLVLGLSSIALHDDRFLISTIRRFAYLILVVNLFFLSALFVFVDVGLYISASLYSVGFSLSYFLSSRKVHPLGISQVLLVSLLSLKRGLFLATILHFLLVSKIGFKSFFIVFLAALMLFFGVYATYEIFPDSFFSKLIEANISRSIDSGSSLDAVSSGRVSIMTAVFNEISDFYGLIFGAGFGVVFNAYGFLDGRTAEWLTSGVDVIFAHFWLIHGVVFGTILYFIISFFIVYLFFTRFYKLDVIFAFFVNLLAFNYLVSLTSFTPWDPVWGLATGLLLARYRVLKRREHRYINVDSSLIQE</sequence>
<reference evidence="2 3" key="1">
    <citation type="submission" date="2024-04" db="EMBL/GenBank/DDBJ databases">
        <title>Marinobacter sp. SBY-1.</title>
        <authorList>
            <person name="Pan C."/>
        </authorList>
    </citation>
    <scope>NUCLEOTIDE SEQUENCE [LARGE SCALE GENOMIC DNA]</scope>
    <source>
        <strain evidence="2 3">SBY-1</strain>
    </source>
</reference>
<gene>
    <name evidence="2" type="ORF">AAGT77_12330</name>
</gene>